<comment type="caution">
    <text evidence="1">The sequence shown here is derived from an EMBL/GenBank/DDBJ whole genome shotgun (WGS) entry which is preliminary data.</text>
</comment>
<dbReference type="SUPFAM" id="SSF52047">
    <property type="entry name" value="RNI-like"/>
    <property type="match status" value="1"/>
</dbReference>
<dbReference type="Gene3D" id="3.80.10.10">
    <property type="entry name" value="Ribonuclease Inhibitor"/>
    <property type="match status" value="1"/>
</dbReference>
<dbReference type="Proteomes" id="UP000198287">
    <property type="component" value="Unassembled WGS sequence"/>
</dbReference>
<evidence type="ECO:0000313" key="2">
    <source>
        <dbReference type="Proteomes" id="UP000198287"/>
    </source>
</evidence>
<sequence length="564" mass="63938">MSLYRSLKRQRRDAPLSTEGINNQMWRQQRRNEFLEDDDETSVNALTHPVILNKIFGFLDTETLHSVRLVCLLWAETATSFLGRQGRLTLTTESQPPQPSTPGELSFSQKLIKETTLYMDCICPTATDICHCPFTGLESNTSLASKFGTLWSPTRHKRLTTLNFTIRKTFNPCLHEILKTYHFPSLKSVTIIADTVNLDEDDDLAPVVQDMGPFQPLEGLKLLNFWIDPSHDVRFLGAYLSSLCQGLVNVAPNLEKLDLVANFYPDLTPCEKLDEVEFAFVEFKDFCTKDVIRLDAAEVKRMLESCDSLQQLTLNYHPCDKSVVVPIKVDFVLPNLVHLTITAADVYRIEDSLNTTNLPELTHLSVSFYRCRDLSVMAAYQHAHHDGITVFHVGCTTHVESSDENGHSAVKLDNNFPAVDEFKLKLRMRLGDNVEHDFRTLKEAMESLGGWRLKSGQVDVQFVGYQTNGIDLYEVFASKVMIAMLDGLKGWKGLSNTSLRFFSYRSGAEFKLTDGMRDALLACRTIGNVAIEGFQMRVETDKDFDSFIGENNLKIKSNNRTWVE</sequence>
<proteinExistence type="predicted"/>
<reference evidence="1 2" key="1">
    <citation type="submission" date="2015-12" db="EMBL/GenBank/DDBJ databases">
        <title>The genome of Folsomia candida.</title>
        <authorList>
            <person name="Faddeeva A."/>
            <person name="Derks M.F."/>
            <person name="Anvar Y."/>
            <person name="Smit S."/>
            <person name="Van Straalen N."/>
            <person name="Roelofs D."/>
        </authorList>
    </citation>
    <scope>NUCLEOTIDE SEQUENCE [LARGE SCALE GENOMIC DNA]</scope>
    <source>
        <strain evidence="1 2">VU population</strain>
        <tissue evidence="1">Whole body</tissue>
    </source>
</reference>
<organism evidence="1 2">
    <name type="scientific">Folsomia candida</name>
    <name type="common">Springtail</name>
    <dbReference type="NCBI Taxonomy" id="158441"/>
    <lineage>
        <taxon>Eukaryota</taxon>
        <taxon>Metazoa</taxon>
        <taxon>Ecdysozoa</taxon>
        <taxon>Arthropoda</taxon>
        <taxon>Hexapoda</taxon>
        <taxon>Collembola</taxon>
        <taxon>Entomobryomorpha</taxon>
        <taxon>Isotomoidea</taxon>
        <taxon>Isotomidae</taxon>
        <taxon>Proisotominae</taxon>
        <taxon>Folsomia</taxon>
    </lineage>
</organism>
<gene>
    <name evidence="1" type="ORF">Fcan01_25798</name>
</gene>
<name>A0A226D5F6_FOLCA</name>
<evidence type="ECO:0008006" key="3">
    <source>
        <dbReference type="Google" id="ProtNLM"/>
    </source>
</evidence>
<dbReference type="CDD" id="cd09917">
    <property type="entry name" value="F-box_SF"/>
    <property type="match status" value="1"/>
</dbReference>
<protein>
    <recommendedName>
        <fullName evidence="3">F-box domain-containing protein</fullName>
    </recommendedName>
</protein>
<accession>A0A226D5F6</accession>
<evidence type="ECO:0000313" key="1">
    <source>
        <dbReference type="EMBL" id="OXA39466.1"/>
    </source>
</evidence>
<dbReference type="AlphaFoldDB" id="A0A226D5F6"/>
<dbReference type="EMBL" id="LNIX01000038">
    <property type="protein sequence ID" value="OXA39466.1"/>
    <property type="molecule type" value="Genomic_DNA"/>
</dbReference>
<dbReference type="OrthoDB" id="3140657at2759"/>
<dbReference type="InterPro" id="IPR032675">
    <property type="entry name" value="LRR_dom_sf"/>
</dbReference>
<keyword evidence="2" id="KW-1185">Reference proteome</keyword>